<feature type="compositionally biased region" description="Polar residues" evidence="1">
    <location>
        <begin position="48"/>
        <end position="57"/>
    </location>
</feature>
<reference evidence="2 3" key="1">
    <citation type="submission" date="2016-03" db="EMBL/GenBank/DDBJ databases">
        <title>Whole genome sequencing of Grifola frondosa 9006-11.</title>
        <authorList>
            <person name="Min B."/>
            <person name="Park H."/>
            <person name="Kim J.-G."/>
            <person name="Cho H."/>
            <person name="Oh Y.-L."/>
            <person name="Kong W.-S."/>
            <person name="Choi I.-G."/>
        </authorList>
    </citation>
    <scope>NUCLEOTIDE SEQUENCE [LARGE SCALE GENOMIC DNA]</scope>
    <source>
        <strain evidence="2 3">9006-11</strain>
    </source>
</reference>
<feature type="compositionally biased region" description="Basic and acidic residues" evidence="1">
    <location>
        <begin position="33"/>
        <end position="45"/>
    </location>
</feature>
<evidence type="ECO:0000313" key="2">
    <source>
        <dbReference type="EMBL" id="OBZ66643.1"/>
    </source>
</evidence>
<protein>
    <submittedName>
        <fullName evidence="2">Uncharacterized protein</fullName>
    </submittedName>
</protein>
<evidence type="ECO:0000313" key="3">
    <source>
        <dbReference type="Proteomes" id="UP000092993"/>
    </source>
</evidence>
<name>A0A1C7LPI9_GRIFR</name>
<sequence length="379" mass="41310">MLEDFELLDSSPIDVIRDGDLITIKRSPPRVFNNERHRLPMERARSVNGRSETAMKNHSSHTSARRRTSLQQSESSSSSSSDSESDSSTSSDSDSDSDSSSSDSSSTSSSSGVPSAAPSRPGKGVAVSVPSRYGASPSKEQRTVSPQSVTPTTLIPPGLGKPTTHSRNVRRRRKKMYERLAQTAEPASVNEIPLGTRARTPELVQPEPSSVSVVETQSLSCLSKRVFPCVYDVDASEQEQKEGLQACHAVRRRSENCLRDADDAATVQSEEPIAQKSTDFIETDRSAARVVETYPRLIPPSEKQENGQLPPNFAQTSTLAWDHASISARWDSFPKVTERSQLQPAAIVAGRHSASTTLPDTGSASNYRMRHQLQRTANC</sequence>
<accession>A0A1C7LPI9</accession>
<dbReference type="STRING" id="5627.A0A1C7LPI9"/>
<organism evidence="2 3">
    <name type="scientific">Grifola frondosa</name>
    <name type="common">Maitake</name>
    <name type="synonym">Polyporus frondosus</name>
    <dbReference type="NCBI Taxonomy" id="5627"/>
    <lineage>
        <taxon>Eukaryota</taxon>
        <taxon>Fungi</taxon>
        <taxon>Dikarya</taxon>
        <taxon>Basidiomycota</taxon>
        <taxon>Agaricomycotina</taxon>
        <taxon>Agaricomycetes</taxon>
        <taxon>Polyporales</taxon>
        <taxon>Grifolaceae</taxon>
        <taxon>Grifola</taxon>
    </lineage>
</organism>
<feature type="compositionally biased region" description="Polar residues" evidence="1">
    <location>
        <begin position="143"/>
        <end position="153"/>
    </location>
</feature>
<feature type="compositionally biased region" description="Low complexity" evidence="1">
    <location>
        <begin position="73"/>
        <end position="111"/>
    </location>
</feature>
<proteinExistence type="predicted"/>
<dbReference type="Proteomes" id="UP000092993">
    <property type="component" value="Unassembled WGS sequence"/>
</dbReference>
<comment type="caution">
    <text evidence="2">The sequence shown here is derived from an EMBL/GenBank/DDBJ whole genome shotgun (WGS) entry which is preliminary data.</text>
</comment>
<gene>
    <name evidence="2" type="ORF">A0H81_13406</name>
</gene>
<dbReference type="EMBL" id="LUGG01000029">
    <property type="protein sequence ID" value="OBZ66643.1"/>
    <property type="molecule type" value="Genomic_DNA"/>
</dbReference>
<evidence type="ECO:0000256" key="1">
    <source>
        <dbReference type="SAM" id="MobiDB-lite"/>
    </source>
</evidence>
<keyword evidence="3" id="KW-1185">Reference proteome</keyword>
<dbReference type="OrthoDB" id="74813at2759"/>
<dbReference type="AlphaFoldDB" id="A0A1C7LPI9"/>
<feature type="region of interest" description="Disordered" evidence="1">
    <location>
        <begin position="33"/>
        <end position="172"/>
    </location>
</feature>